<name>A0ABW7XSZ3_9MICO</name>
<proteinExistence type="predicted"/>
<protein>
    <submittedName>
        <fullName evidence="3">Uncharacterized protein</fullName>
    </submittedName>
</protein>
<dbReference type="EMBL" id="JBIRYI010000025">
    <property type="protein sequence ID" value="MFI2490416.1"/>
    <property type="molecule type" value="Genomic_DNA"/>
</dbReference>
<keyword evidence="2" id="KW-0812">Transmembrane</keyword>
<reference evidence="3 4" key="1">
    <citation type="submission" date="2024-10" db="EMBL/GenBank/DDBJ databases">
        <title>The Natural Products Discovery Center: Release of the First 8490 Sequenced Strains for Exploring Actinobacteria Biosynthetic Diversity.</title>
        <authorList>
            <person name="Kalkreuter E."/>
            <person name="Kautsar S.A."/>
            <person name="Yang D."/>
            <person name="Bader C.D."/>
            <person name="Teijaro C.N."/>
            <person name="Fluegel L."/>
            <person name="Davis C.M."/>
            <person name="Simpson J.R."/>
            <person name="Lauterbach L."/>
            <person name="Steele A.D."/>
            <person name="Gui C."/>
            <person name="Meng S."/>
            <person name="Li G."/>
            <person name="Viehrig K."/>
            <person name="Ye F."/>
            <person name="Su P."/>
            <person name="Kiefer A.F."/>
            <person name="Nichols A."/>
            <person name="Cepeda A.J."/>
            <person name="Yan W."/>
            <person name="Fan B."/>
            <person name="Jiang Y."/>
            <person name="Adhikari A."/>
            <person name="Zheng C.-J."/>
            <person name="Schuster L."/>
            <person name="Cowan T.M."/>
            <person name="Smanski M.J."/>
            <person name="Chevrette M.G."/>
            <person name="De Carvalho L.P.S."/>
            <person name="Shen B."/>
        </authorList>
    </citation>
    <scope>NUCLEOTIDE SEQUENCE [LARGE SCALE GENOMIC DNA]</scope>
    <source>
        <strain evidence="3 4">NPDC019481</strain>
    </source>
</reference>
<accession>A0ABW7XSZ3</accession>
<evidence type="ECO:0000256" key="1">
    <source>
        <dbReference type="SAM" id="Coils"/>
    </source>
</evidence>
<dbReference type="RefSeq" id="WP_397408254.1">
    <property type="nucleotide sequence ID" value="NZ_JBIRYI010000025.1"/>
</dbReference>
<keyword evidence="2" id="KW-0472">Membrane</keyword>
<sequence>MRRPPVFTLVLAALVLAGVVAAVAAAVEGSVALVATGVGLALLAAAAYLMDRRSRAGRRSLELQLKQGLEGVLHDLTEVASRQGLADVTERLDRLDARVDTAQRRLVAATDAARQELAEHQSRVSG</sequence>
<keyword evidence="1" id="KW-0175">Coiled coil</keyword>
<keyword evidence="2" id="KW-1133">Transmembrane helix</keyword>
<dbReference type="Proteomes" id="UP001611580">
    <property type="component" value="Unassembled WGS sequence"/>
</dbReference>
<keyword evidence="4" id="KW-1185">Reference proteome</keyword>
<feature type="transmembrane region" description="Helical" evidence="2">
    <location>
        <begin position="31"/>
        <end position="50"/>
    </location>
</feature>
<organism evidence="3 4">
    <name type="scientific">Promicromonospora kroppenstedtii</name>
    <dbReference type="NCBI Taxonomy" id="440482"/>
    <lineage>
        <taxon>Bacteria</taxon>
        <taxon>Bacillati</taxon>
        <taxon>Actinomycetota</taxon>
        <taxon>Actinomycetes</taxon>
        <taxon>Micrococcales</taxon>
        <taxon>Promicromonosporaceae</taxon>
        <taxon>Promicromonospora</taxon>
    </lineage>
</organism>
<evidence type="ECO:0000313" key="4">
    <source>
        <dbReference type="Proteomes" id="UP001611580"/>
    </source>
</evidence>
<feature type="coiled-coil region" evidence="1">
    <location>
        <begin position="85"/>
        <end position="112"/>
    </location>
</feature>
<evidence type="ECO:0000313" key="3">
    <source>
        <dbReference type="EMBL" id="MFI2490416.1"/>
    </source>
</evidence>
<comment type="caution">
    <text evidence="3">The sequence shown here is derived from an EMBL/GenBank/DDBJ whole genome shotgun (WGS) entry which is preliminary data.</text>
</comment>
<evidence type="ECO:0000256" key="2">
    <source>
        <dbReference type="SAM" id="Phobius"/>
    </source>
</evidence>
<gene>
    <name evidence="3" type="ORF">ACH47X_26130</name>
</gene>